<dbReference type="PANTHER" id="PTHR13528:SF2">
    <property type="entry name" value="LARGE RIBOSOMAL SUBUNIT PROTEIN BL28M"/>
    <property type="match status" value="1"/>
</dbReference>
<evidence type="ECO:0000313" key="4">
    <source>
        <dbReference type="EMBL" id="EDK43094.1"/>
    </source>
</evidence>
<protein>
    <recommendedName>
        <fullName evidence="6">54S ribosomal protein L24, mitochondrial</fullName>
    </recommendedName>
</protein>
<dbReference type="PANTHER" id="PTHR13528">
    <property type="entry name" value="39S RIBOSOMAL PROTEIN L28, MITOCHONDRIAL"/>
    <property type="match status" value="1"/>
</dbReference>
<dbReference type="VEuPathDB" id="FungiDB:LELG_01272"/>
<keyword evidence="2" id="KW-0689">Ribosomal protein</keyword>
<keyword evidence="3" id="KW-0687">Ribonucleoprotein</keyword>
<comment type="similarity">
    <text evidence="1">Belongs to the bacterial ribosomal protein bL28 family.</text>
</comment>
<evidence type="ECO:0000256" key="1">
    <source>
        <dbReference type="ARBA" id="ARBA00008760"/>
    </source>
</evidence>
<dbReference type="HOGENOM" id="CLU_090033_0_0_1"/>
<dbReference type="Gene3D" id="2.30.170.40">
    <property type="entry name" value="Ribosomal protein L28/L24"/>
    <property type="match status" value="1"/>
</dbReference>
<dbReference type="RefSeq" id="XP_001528752.1">
    <property type="nucleotide sequence ID" value="XM_001528702.1"/>
</dbReference>
<evidence type="ECO:0000256" key="2">
    <source>
        <dbReference type="ARBA" id="ARBA00022980"/>
    </source>
</evidence>
<dbReference type="InterPro" id="IPR026569">
    <property type="entry name" value="Ribosomal_bL28"/>
</dbReference>
<dbReference type="GeneID" id="5235574"/>
<gene>
    <name evidence="4" type="ORF">LELG_01272</name>
</gene>
<dbReference type="SUPFAM" id="SSF143800">
    <property type="entry name" value="L28p-like"/>
    <property type="match status" value="1"/>
</dbReference>
<dbReference type="KEGG" id="lel:PVL30_001243"/>
<dbReference type="Pfam" id="PF00830">
    <property type="entry name" value="Ribosomal_L28"/>
    <property type="match status" value="1"/>
</dbReference>
<dbReference type="EMBL" id="CH981524">
    <property type="protein sequence ID" value="EDK43094.1"/>
    <property type="molecule type" value="Genomic_DNA"/>
</dbReference>
<evidence type="ECO:0008006" key="6">
    <source>
        <dbReference type="Google" id="ProtNLM"/>
    </source>
</evidence>
<dbReference type="InterPro" id="IPR037147">
    <property type="entry name" value="Ribosomal_bL28_sf"/>
</dbReference>
<dbReference type="OMA" id="VQRDSYY"/>
<dbReference type="FunCoup" id="A5DV86">
    <property type="interactions" value="217"/>
</dbReference>
<sequence length="283" mass="32900">MPLAMNIFKTAFRSGFARPGVVSRYPSLITSTSTSTTTAIVTRSFAQTASLLARTKNDKFFKITKQSKHIDETVYHIGQDATEGVSIPKTVPQFPKYKYEALFMKRQNRGLYHGRQRKKSKTCSEFLNKNLRAHKPNRQVAKIWSEAMQRQFKVRVSTKFLRTMTKDGGLDQYLLKSTPGRIKTMGLLGWKMRYNLLNRLAELERGQAQVGNETKQITYIHKDGRKFLATREELLARLFEHVQRDSYYPLKSWQFDKEYSWLPMNEIVTKLDGYKNDFTGMVL</sequence>
<dbReference type="Proteomes" id="UP000001996">
    <property type="component" value="Unassembled WGS sequence"/>
</dbReference>
<dbReference type="GO" id="GO:0005762">
    <property type="term" value="C:mitochondrial large ribosomal subunit"/>
    <property type="evidence" value="ECO:0007669"/>
    <property type="project" value="TreeGrafter"/>
</dbReference>
<keyword evidence="5" id="KW-1185">Reference proteome</keyword>
<name>A5DV86_LODEL</name>
<dbReference type="AlphaFoldDB" id="A5DV86"/>
<evidence type="ECO:0000256" key="3">
    <source>
        <dbReference type="ARBA" id="ARBA00023274"/>
    </source>
</evidence>
<organism evidence="4 5">
    <name type="scientific">Lodderomyces elongisporus (strain ATCC 11503 / CBS 2605 / JCM 1781 / NBRC 1676 / NRRL YB-4239)</name>
    <name type="common">Yeast</name>
    <name type="synonym">Saccharomyces elongisporus</name>
    <dbReference type="NCBI Taxonomy" id="379508"/>
    <lineage>
        <taxon>Eukaryota</taxon>
        <taxon>Fungi</taxon>
        <taxon>Dikarya</taxon>
        <taxon>Ascomycota</taxon>
        <taxon>Saccharomycotina</taxon>
        <taxon>Pichiomycetes</taxon>
        <taxon>Debaryomycetaceae</taxon>
        <taxon>Candida/Lodderomyces clade</taxon>
        <taxon>Lodderomyces</taxon>
    </lineage>
</organism>
<evidence type="ECO:0000313" key="5">
    <source>
        <dbReference type="Proteomes" id="UP000001996"/>
    </source>
</evidence>
<proteinExistence type="inferred from homology"/>
<accession>A5DV86</accession>
<dbReference type="GO" id="GO:0003735">
    <property type="term" value="F:structural constituent of ribosome"/>
    <property type="evidence" value="ECO:0007669"/>
    <property type="project" value="InterPro"/>
</dbReference>
<dbReference type="STRING" id="379508.A5DV86"/>
<reference evidence="4 5" key="1">
    <citation type="journal article" date="2009" name="Nature">
        <title>Evolution of pathogenicity and sexual reproduction in eight Candida genomes.</title>
        <authorList>
            <person name="Butler G."/>
            <person name="Rasmussen M.D."/>
            <person name="Lin M.F."/>
            <person name="Santos M.A."/>
            <person name="Sakthikumar S."/>
            <person name="Munro C.A."/>
            <person name="Rheinbay E."/>
            <person name="Grabherr M."/>
            <person name="Forche A."/>
            <person name="Reedy J.L."/>
            <person name="Agrafioti I."/>
            <person name="Arnaud M.B."/>
            <person name="Bates S."/>
            <person name="Brown A.J."/>
            <person name="Brunke S."/>
            <person name="Costanzo M.C."/>
            <person name="Fitzpatrick D.A."/>
            <person name="de Groot P.W."/>
            <person name="Harris D."/>
            <person name="Hoyer L.L."/>
            <person name="Hube B."/>
            <person name="Klis F.M."/>
            <person name="Kodira C."/>
            <person name="Lennard N."/>
            <person name="Logue M.E."/>
            <person name="Martin R."/>
            <person name="Neiman A.M."/>
            <person name="Nikolaou E."/>
            <person name="Quail M.A."/>
            <person name="Quinn J."/>
            <person name="Santos M.C."/>
            <person name="Schmitzberger F.F."/>
            <person name="Sherlock G."/>
            <person name="Shah P."/>
            <person name="Silverstein K.A."/>
            <person name="Skrzypek M.S."/>
            <person name="Soll D."/>
            <person name="Staggs R."/>
            <person name="Stansfield I."/>
            <person name="Stumpf M.P."/>
            <person name="Sudbery P.E."/>
            <person name="Srikantha T."/>
            <person name="Zeng Q."/>
            <person name="Berman J."/>
            <person name="Berriman M."/>
            <person name="Heitman J."/>
            <person name="Gow N.A."/>
            <person name="Lorenz M.C."/>
            <person name="Birren B.W."/>
            <person name="Kellis M."/>
            <person name="Cuomo C.A."/>
        </authorList>
    </citation>
    <scope>NUCLEOTIDE SEQUENCE [LARGE SCALE GENOMIC DNA]</scope>
    <source>
        <strain evidence="5">ATCC 11503 / BCRC 21390 / CBS 2605 / JCM 1781 / NBRC 1676 / NRRL YB-4239</strain>
    </source>
</reference>
<dbReference type="InParanoid" id="A5DV86"/>
<dbReference type="OrthoDB" id="361870at2759"/>
<dbReference type="eggNOG" id="KOG3278">
    <property type="taxonomic scope" value="Eukaryota"/>
</dbReference>
<dbReference type="InterPro" id="IPR034704">
    <property type="entry name" value="Ribosomal_bL28/bL31-like_sf"/>
</dbReference>